<evidence type="ECO:0008006" key="2">
    <source>
        <dbReference type="Google" id="ProtNLM"/>
    </source>
</evidence>
<dbReference type="InParanoid" id="A0A1X7UP42"/>
<proteinExistence type="predicted"/>
<dbReference type="InterPro" id="IPR008042">
    <property type="entry name" value="Retrotrans_Pao"/>
</dbReference>
<protein>
    <recommendedName>
        <fullName evidence="2">Reverse transcriptase/retrotransposon-derived protein RNase H-like domain-containing protein</fullName>
    </recommendedName>
</protein>
<dbReference type="AlphaFoldDB" id="A0A1X7UP42"/>
<dbReference type="PANTHER" id="PTHR47331">
    <property type="entry name" value="PHD-TYPE DOMAIN-CONTAINING PROTEIN"/>
    <property type="match status" value="1"/>
</dbReference>
<sequence length="166" mass="18854">MSCGILLLMRSPLITLFFVMKQRLKPTKRKLVSAISKIYNRPMGFISPVIVRFKMLFLGFCYHKIEWDDSLRELLLLKLKQLLTDLEAKPLGLAQHCTTSDLGGKARFMGFCDASLKAYTAVVYLENCNKEIVLKTTKTRVSPLMSQTIPRLELLGAVLLHGKFLC</sequence>
<dbReference type="EnsemblMetazoa" id="Aqu2.1.29284_001">
    <property type="protein sequence ID" value="Aqu2.1.29284_001"/>
    <property type="gene ID" value="Aqu2.1.29284"/>
</dbReference>
<evidence type="ECO:0000313" key="1">
    <source>
        <dbReference type="EnsemblMetazoa" id="Aqu2.1.29284_001"/>
    </source>
</evidence>
<name>A0A1X7UP42_AMPQE</name>
<organism evidence="1">
    <name type="scientific">Amphimedon queenslandica</name>
    <name type="common">Sponge</name>
    <dbReference type="NCBI Taxonomy" id="400682"/>
    <lineage>
        <taxon>Eukaryota</taxon>
        <taxon>Metazoa</taxon>
        <taxon>Porifera</taxon>
        <taxon>Demospongiae</taxon>
        <taxon>Heteroscleromorpha</taxon>
        <taxon>Haplosclerida</taxon>
        <taxon>Niphatidae</taxon>
        <taxon>Amphimedon</taxon>
    </lineage>
</organism>
<dbReference type="OrthoDB" id="6511288at2759"/>
<reference evidence="1" key="1">
    <citation type="submission" date="2017-05" db="UniProtKB">
        <authorList>
            <consortium name="EnsemblMetazoa"/>
        </authorList>
    </citation>
    <scope>IDENTIFICATION</scope>
</reference>
<accession>A0A1X7UP42</accession>
<dbReference type="Pfam" id="PF05380">
    <property type="entry name" value="Peptidase_A17"/>
    <property type="match status" value="1"/>
</dbReference>